<dbReference type="Proteomes" id="UP001283361">
    <property type="component" value="Unassembled WGS sequence"/>
</dbReference>
<organism evidence="2 3">
    <name type="scientific">Elysia crispata</name>
    <name type="common">lettuce slug</name>
    <dbReference type="NCBI Taxonomy" id="231223"/>
    <lineage>
        <taxon>Eukaryota</taxon>
        <taxon>Metazoa</taxon>
        <taxon>Spiralia</taxon>
        <taxon>Lophotrochozoa</taxon>
        <taxon>Mollusca</taxon>
        <taxon>Gastropoda</taxon>
        <taxon>Heterobranchia</taxon>
        <taxon>Euthyneura</taxon>
        <taxon>Panpulmonata</taxon>
        <taxon>Sacoglossa</taxon>
        <taxon>Placobranchoidea</taxon>
        <taxon>Plakobranchidae</taxon>
        <taxon>Elysia</taxon>
    </lineage>
</organism>
<dbReference type="EMBL" id="JAWDGP010003792">
    <property type="protein sequence ID" value="KAK3770663.1"/>
    <property type="molecule type" value="Genomic_DNA"/>
</dbReference>
<feature type="region of interest" description="Disordered" evidence="1">
    <location>
        <begin position="66"/>
        <end position="122"/>
    </location>
</feature>
<gene>
    <name evidence="2" type="ORF">RRG08_037856</name>
</gene>
<comment type="caution">
    <text evidence="2">The sequence shown here is derived from an EMBL/GenBank/DDBJ whole genome shotgun (WGS) entry which is preliminary data.</text>
</comment>
<evidence type="ECO:0000313" key="2">
    <source>
        <dbReference type="EMBL" id="KAK3770663.1"/>
    </source>
</evidence>
<feature type="region of interest" description="Disordered" evidence="1">
    <location>
        <begin position="1"/>
        <end position="25"/>
    </location>
</feature>
<accession>A0AAE0ZJL4</accession>
<proteinExistence type="predicted"/>
<protein>
    <submittedName>
        <fullName evidence="2">Uncharacterized protein</fullName>
    </submittedName>
</protein>
<keyword evidence="3" id="KW-1185">Reference proteome</keyword>
<evidence type="ECO:0000313" key="3">
    <source>
        <dbReference type="Proteomes" id="UP001283361"/>
    </source>
</evidence>
<dbReference type="AlphaFoldDB" id="A0AAE0ZJL4"/>
<name>A0AAE0ZJL4_9GAST</name>
<feature type="compositionally biased region" description="Pro residues" evidence="1">
    <location>
        <begin position="74"/>
        <end position="90"/>
    </location>
</feature>
<sequence length="122" mass="13169">MNIINTSVRPYNPTQGRMGGGRESLSSAPSIFLKGGYRPLRQSRQEVVAARGLKLGWLGRSKDRVMGKISASTPRPPYPRLFQTPPPTPTPSVATMAGLTESARVNPPVPLSPDFSGSHRTD</sequence>
<feature type="compositionally biased region" description="Polar residues" evidence="1">
    <location>
        <begin position="1"/>
        <end position="15"/>
    </location>
</feature>
<evidence type="ECO:0000256" key="1">
    <source>
        <dbReference type="SAM" id="MobiDB-lite"/>
    </source>
</evidence>
<reference evidence="2" key="1">
    <citation type="journal article" date="2023" name="G3 (Bethesda)">
        <title>A reference genome for the long-term kleptoplast-retaining sea slug Elysia crispata morphotype clarki.</title>
        <authorList>
            <person name="Eastman K.E."/>
            <person name="Pendleton A.L."/>
            <person name="Shaikh M.A."/>
            <person name="Suttiyut T."/>
            <person name="Ogas R."/>
            <person name="Tomko P."/>
            <person name="Gavelis G."/>
            <person name="Widhalm J.R."/>
            <person name="Wisecaver J.H."/>
        </authorList>
    </citation>
    <scope>NUCLEOTIDE SEQUENCE</scope>
    <source>
        <strain evidence="2">ECLA1</strain>
    </source>
</reference>